<dbReference type="EMBL" id="JAAPAO010001163">
    <property type="protein sequence ID" value="KAF4650871.1"/>
    <property type="molecule type" value="Genomic_DNA"/>
</dbReference>
<reference evidence="7 8" key="1">
    <citation type="submission" date="2020-04" db="EMBL/GenBank/DDBJ databases">
        <title>Perkinsus chesapeaki whole genome sequence.</title>
        <authorList>
            <person name="Bogema D.R."/>
        </authorList>
    </citation>
    <scope>NUCLEOTIDE SEQUENCE [LARGE SCALE GENOMIC DNA]</scope>
    <source>
        <strain evidence="7">ATCC PRA-425</strain>
    </source>
</reference>
<evidence type="ECO:0000259" key="6">
    <source>
        <dbReference type="PROSITE" id="PS50103"/>
    </source>
</evidence>
<dbReference type="Proteomes" id="UP000591131">
    <property type="component" value="Unassembled WGS sequence"/>
</dbReference>
<dbReference type="OrthoDB" id="6019648at2759"/>
<feature type="domain" description="C3H1-type" evidence="6">
    <location>
        <begin position="278"/>
        <end position="306"/>
    </location>
</feature>
<keyword evidence="8" id="KW-1185">Reference proteome</keyword>
<gene>
    <name evidence="7" type="ORF">FOL47_000802</name>
</gene>
<dbReference type="InterPro" id="IPR000571">
    <property type="entry name" value="Znf_CCCH"/>
</dbReference>
<comment type="caution">
    <text evidence="7">The sequence shown here is derived from an EMBL/GenBank/DDBJ whole genome shotgun (WGS) entry which is preliminary data.</text>
</comment>
<evidence type="ECO:0000313" key="7">
    <source>
        <dbReference type="EMBL" id="KAF4650871.1"/>
    </source>
</evidence>
<evidence type="ECO:0000256" key="1">
    <source>
        <dbReference type="ARBA" id="ARBA00022723"/>
    </source>
</evidence>
<dbReference type="Gene3D" id="4.10.1000.10">
    <property type="entry name" value="Zinc finger, CCCH-type"/>
    <property type="match status" value="1"/>
</dbReference>
<dbReference type="Pfam" id="PF00642">
    <property type="entry name" value="zf-CCCH"/>
    <property type="match status" value="1"/>
</dbReference>
<evidence type="ECO:0000256" key="4">
    <source>
        <dbReference type="PROSITE-ProRule" id="PRU00723"/>
    </source>
</evidence>
<keyword evidence="3 4" id="KW-0862">Zinc</keyword>
<keyword evidence="2 4" id="KW-0863">Zinc-finger</keyword>
<evidence type="ECO:0000313" key="8">
    <source>
        <dbReference type="Proteomes" id="UP000591131"/>
    </source>
</evidence>
<dbReference type="PROSITE" id="PS50103">
    <property type="entry name" value="ZF_C3H1"/>
    <property type="match status" value="1"/>
</dbReference>
<feature type="zinc finger region" description="C3H1-type" evidence="4">
    <location>
        <begin position="278"/>
        <end position="306"/>
    </location>
</feature>
<proteinExistence type="predicted"/>
<keyword evidence="1 4" id="KW-0479">Metal-binding</keyword>
<protein>
    <recommendedName>
        <fullName evidence="6">C3H1-type domain-containing protein</fullName>
    </recommendedName>
</protein>
<dbReference type="GO" id="GO:0008270">
    <property type="term" value="F:zinc ion binding"/>
    <property type="evidence" value="ECO:0007669"/>
    <property type="project" value="UniProtKB-KW"/>
</dbReference>
<dbReference type="SUPFAM" id="SSF90229">
    <property type="entry name" value="CCCH zinc finger"/>
    <property type="match status" value="1"/>
</dbReference>
<evidence type="ECO:0000256" key="3">
    <source>
        <dbReference type="ARBA" id="ARBA00022833"/>
    </source>
</evidence>
<feature type="region of interest" description="Disordered" evidence="5">
    <location>
        <begin position="307"/>
        <end position="338"/>
    </location>
</feature>
<accession>A0A7J6KWA2</accession>
<dbReference type="AlphaFoldDB" id="A0A7J6KWA2"/>
<evidence type="ECO:0000256" key="2">
    <source>
        <dbReference type="ARBA" id="ARBA00022771"/>
    </source>
</evidence>
<dbReference type="InterPro" id="IPR036855">
    <property type="entry name" value="Znf_CCCH_sf"/>
</dbReference>
<name>A0A7J6KWA2_PERCH</name>
<evidence type="ECO:0000256" key="5">
    <source>
        <dbReference type="SAM" id="MobiDB-lite"/>
    </source>
</evidence>
<organism evidence="7 8">
    <name type="scientific">Perkinsus chesapeaki</name>
    <name type="common">Clam parasite</name>
    <name type="synonym">Perkinsus andrewsi</name>
    <dbReference type="NCBI Taxonomy" id="330153"/>
    <lineage>
        <taxon>Eukaryota</taxon>
        <taxon>Sar</taxon>
        <taxon>Alveolata</taxon>
        <taxon>Perkinsozoa</taxon>
        <taxon>Perkinsea</taxon>
        <taxon>Perkinsida</taxon>
        <taxon>Perkinsidae</taxon>
        <taxon>Perkinsus</taxon>
    </lineage>
</organism>
<sequence>MAAPIDAALQELYLSLGTPVDVREAFTGLGLTSVPLIGAISDADLQGAFADADIVNRTSAFAAKAAAVISVNRQDGVGNASQQDQLLLQSIEAAKVLFKLTPPPEALPLSRHFRKLQSSPLSFVDLGEMINSAASIKYEVDLRGSLVAVQSTTRQAKISSTADWYSCFMRYATALLLISSQQRPDNFFIDPFSIMVYVGRVLRCMAIHGVAVGYEYDKAHRQRLHGWFLEADGSLSAADLFRRDRDPSLLSYIVSTYSVTGSTQKSSKNVMSVADKSSNKRKVCYSWRDSKTCIYGDKCIYAHMTVSNNNGQPSKRSNGNSINSKAITSEGSLSSRTT</sequence>